<feature type="binding site" evidence="8">
    <location>
        <begin position="234"/>
        <end position="243"/>
    </location>
    <ligand>
        <name>ATP</name>
        <dbReference type="ChEBI" id="CHEBI:30616"/>
    </ligand>
</feature>
<keyword evidence="3 8" id="KW-0067">ATP-binding</keyword>
<sequence length="319" mass="34743">MISRRRSFSCLNTNAQRLTKIIKDFLPNLNEITHKGQNGKIGIIGGSVEYTGAPYFAGMSALRVGADLVHIFCCKEASIPIKSYSPELIVHPHLNNGLSQIVSRLKDLHVILIGPGLGRDTNIFQTVSKLIEECRALSKPLVIDADGLFLVSQKTELIRNYPGLILTPNYNEFARLVKAFLNKTIDLKSGIEESLVKELAESIGEDVLVVCKGSVDVISCGTKDVKTIHCEMPGSGRRCGGQGDLLAGSLAVLSYWATSNVTDYHISLMAACYAACSLVRQCNAVSYSKKGRGALTTDLLDEITLTFEKLYGDSSNIWV</sequence>
<feature type="binding site" evidence="8">
    <location>
        <position position="244"/>
    </location>
    <ligand>
        <name>(6S)-NADPHX</name>
        <dbReference type="ChEBI" id="CHEBI:64076"/>
    </ligand>
</feature>
<evidence type="ECO:0000256" key="7">
    <source>
        <dbReference type="ARBA" id="ARBA00047472"/>
    </source>
</evidence>
<dbReference type="GeneID" id="105365338"/>
<evidence type="ECO:0000256" key="6">
    <source>
        <dbReference type="ARBA" id="ARBA00023239"/>
    </source>
</evidence>
<dbReference type="Gene3D" id="3.40.1190.20">
    <property type="match status" value="1"/>
</dbReference>
<protein>
    <recommendedName>
        <fullName evidence="8">ATP-dependent (S)-NAD(P)H-hydrate dehydratase</fullName>
        <ecNumber evidence="8">4.2.1.93</ecNumber>
    </recommendedName>
    <alternativeName>
        <fullName evidence="8">ATP-dependent NAD(P)HX dehydratase</fullName>
    </alternativeName>
</protein>
<dbReference type="PROSITE" id="PS01049">
    <property type="entry name" value="YJEF_C_1"/>
    <property type="match status" value="1"/>
</dbReference>
<feature type="binding site" evidence="8">
    <location>
        <begin position="169"/>
        <end position="175"/>
    </location>
    <ligand>
        <name>(6S)-NADPHX</name>
        <dbReference type="ChEBI" id="CHEBI:64076"/>
    </ligand>
</feature>
<dbReference type="PROSITE" id="PS51383">
    <property type="entry name" value="YJEF_C_3"/>
    <property type="match status" value="1"/>
</dbReference>
<feature type="binding site" evidence="8">
    <location>
        <position position="116"/>
    </location>
    <ligand>
        <name>(6S)-NADPHX</name>
        <dbReference type="ChEBI" id="CHEBI:64076"/>
    </ligand>
</feature>
<dbReference type="InterPro" id="IPR017953">
    <property type="entry name" value="Carbohydrate_kinase_pred_CS"/>
</dbReference>
<dbReference type="AlphaFoldDB" id="A0AAJ6YPF7"/>
<evidence type="ECO:0000313" key="11">
    <source>
        <dbReference type="RefSeq" id="XP_011501775.1"/>
    </source>
</evidence>
<evidence type="ECO:0000256" key="1">
    <source>
        <dbReference type="ARBA" id="ARBA00022553"/>
    </source>
</evidence>
<dbReference type="EC" id="4.2.1.93" evidence="8"/>
<comment type="catalytic activity">
    <reaction evidence="7 8">
        <text>(6S)-NADPHX + ATP = ADP + phosphate + NADPH + H(+)</text>
        <dbReference type="Rhea" id="RHEA:32231"/>
        <dbReference type="ChEBI" id="CHEBI:15378"/>
        <dbReference type="ChEBI" id="CHEBI:30616"/>
        <dbReference type="ChEBI" id="CHEBI:43474"/>
        <dbReference type="ChEBI" id="CHEBI:57783"/>
        <dbReference type="ChEBI" id="CHEBI:64076"/>
        <dbReference type="ChEBI" id="CHEBI:456216"/>
        <dbReference type="EC" id="4.2.1.93"/>
    </reaction>
</comment>
<dbReference type="InterPro" id="IPR000631">
    <property type="entry name" value="CARKD"/>
</dbReference>
<reference evidence="11" key="1">
    <citation type="submission" date="2025-08" db="UniProtKB">
        <authorList>
            <consortium name="RefSeq"/>
        </authorList>
    </citation>
    <scope>IDENTIFICATION</scope>
</reference>
<dbReference type="InterPro" id="IPR029056">
    <property type="entry name" value="Ribokinase-like"/>
</dbReference>
<dbReference type="KEGG" id="csol:105365338"/>
<dbReference type="NCBIfam" id="TIGR00196">
    <property type="entry name" value="yjeF_cterm"/>
    <property type="match status" value="1"/>
</dbReference>
<dbReference type="GO" id="GO:0005524">
    <property type="term" value="F:ATP binding"/>
    <property type="evidence" value="ECO:0007669"/>
    <property type="project" value="UniProtKB-KW"/>
</dbReference>
<feature type="domain" description="YjeF C-terminal" evidence="9">
    <location>
        <begin position="18"/>
        <end position="310"/>
    </location>
</feature>
<evidence type="ECO:0000256" key="8">
    <source>
        <dbReference type="HAMAP-Rule" id="MF_03157"/>
    </source>
</evidence>
<dbReference type="PANTHER" id="PTHR12592">
    <property type="entry name" value="ATP-DEPENDENT (S)-NAD(P)H-HYDRATE DEHYDRATASE FAMILY MEMBER"/>
    <property type="match status" value="1"/>
</dbReference>
<dbReference type="GO" id="GO:0046496">
    <property type="term" value="P:nicotinamide nucleotide metabolic process"/>
    <property type="evidence" value="ECO:0007669"/>
    <property type="project" value="UniProtKB-UniRule"/>
</dbReference>
<evidence type="ECO:0000313" key="10">
    <source>
        <dbReference type="Proteomes" id="UP000695007"/>
    </source>
</evidence>
<organism evidence="10 11">
    <name type="scientific">Ceratosolen solmsi marchali</name>
    <dbReference type="NCBI Taxonomy" id="326594"/>
    <lineage>
        <taxon>Eukaryota</taxon>
        <taxon>Metazoa</taxon>
        <taxon>Ecdysozoa</taxon>
        <taxon>Arthropoda</taxon>
        <taxon>Hexapoda</taxon>
        <taxon>Insecta</taxon>
        <taxon>Pterygota</taxon>
        <taxon>Neoptera</taxon>
        <taxon>Endopterygota</taxon>
        <taxon>Hymenoptera</taxon>
        <taxon>Apocrita</taxon>
        <taxon>Proctotrupomorpha</taxon>
        <taxon>Chalcidoidea</taxon>
        <taxon>Agaonidae</taxon>
        <taxon>Agaoninae</taxon>
        <taxon>Ceratosolen</taxon>
    </lineage>
</organism>
<name>A0AAJ6YPF7_9HYME</name>
<comment type="similarity">
    <text evidence="8">Belongs to the NnrD/CARKD family.</text>
</comment>
<dbReference type="FunFam" id="3.40.1190.20:FF:000023">
    <property type="entry name" value="ATP-dependent (S)-NAD(P)H-hydrate dehydratase"/>
    <property type="match status" value="1"/>
</dbReference>
<dbReference type="CDD" id="cd01171">
    <property type="entry name" value="YXKO-related"/>
    <property type="match status" value="1"/>
</dbReference>
<keyword evidence="10" id="KW-1185">Reference proteome</keyword>
<dbReference type="Proteomes" id="UP000695007">
    <property type="component" value="Unplaced"/>
</dbReference>
<evidence type="ECO:0000256" key="5">
    <source>
        <dbReference type="ARBA" id="ARBA00023027"/>
    </source>
</evidence>
<evidence type="ECO:0000259" key="9">
    <source>
        <dbReference type="PROSITE" id="PS51383"/>
    </source>
</evidence>
<dbReference type="HAMAP" id="MF_01965">
    <property type="entry name" value="NADHX_dehydratase"/>
    <property type="match status" value="1"/>
</dbReference>
<dbReference type="RefSeq" id="XP_011501775.1">
    <property type="nucleotide sequence ID" value="XM_011503473.1"/>
</dbReference>
<dbReference type="SUPFAM" id="SSF53613">
    <property type="entry name" value="Ribokinase-like"/>
    <property type="match status" value="1"/>
</dbReference>
<feature type="binding site" evidence="8">
    <location>
        <begin position="212"/>
        <end position="216"/>
    </location>
    <ligand>
        <name>ATP</name>
        <dbReference type="ChEBI" id="CHEBI:30616"/>
    </ligand>
</feature>
<comment type="catalytic activity">
    <reaction evidence="8">
        <text>(6S)-NADHX + ATP = ADP + phosphate + NADH + H(+)</text>
        <dbReference type="Rhea" id="RHEA:19017"/>
        <dbReference type="ChEBI" id="CHEBI:15378"/>
        <dbReference type="ChEBI" id="CHEBI:30616"/>
        <dbReference type="ChEBI" id="CHEBI:43474"/>
        <dbReference type="ChEBI" id="CHEBI:57945"/>
        <dbReference type="ChEBI" id="CHEBI:64074"/>
        <dbReference type="ChEBI" id="CHEBI:456216"/>
        <dbReference type="EC" id="4.2.1.93"/>
    </reaction>
</comment>
<gene>
    <name evidence="11" type="primary">LOC105365338</name>
</gene>
<comment type="cofactor">
    <cofactor evidence="8">
        <name>Mg(2+)</name>
        <dbReference type="ChEBI" id="CHEBI:18420"/>
    </cofactor>
</comment>
<evidence type="ECO:0000256" key="4">
    <source>
        <dbReference type="ARBA" id="ARBA00022857"/>
    </source>
</evidence>
<keyword evidence="4" id="KW-0521">NADP</keyword>
<evidence type="ECO:0000256" key="3">
    <source>
        <dbReference type="ARBA" id="ARBA00022840"/>
    </source>
</evidence>
<comment type="function">
    <text evidence="8">Catalyzes the dehydration of the S-form of NAD(P)HX at the expense of ATP, which is converted to ADP. Together with NAD(P)HX epimerase, which catalyzes the epimerization of the S- and R-forms, the enzyme allows the repair of both epimers of NAD(P)HX, a damaged form of NAD(P)H that is a result of enzymatic or heat-dependent hydration.</text>
</comment>
<keyword evidence="1 8" id="KW-0597">Phosphoprotein</keyword>
<dbReference type="GO" id="GO:0110051">
    <property type="term" value="P:metabolite repair"/>
    <property type="evidence" value="ECO:0007669"/>
    <property type="project" value="TreeGrafter"/>
</dbReference>
<dbReference type="Pfam" id="PF01256">
    <property type="entry name" value="Carb_kinase"/>
    <property type="match status" value="1"/>
</dbReference>
<keyword evidence="2 8" id="KW-0547">Nucleotide-binding</keyword>
<dbReference type="CTD" id="55739"/>
<keyword evidence="5 8" id="KW-0520">NAD</keyword>
<dbReference type="PANTHER" id="PTHR12592:SF0">
    <property type="entry name" value="ATP-DEPENDENT (S)-NAD(P)H-HYDRATE DEHYDRATASE"/>
    <property type="match status" value="1"/>
</dbReference>
<keyword evidence="6 8" id="KW-0456">Lyase</keyword>
<evidence type="ECO:0000256" key="2">
    <source>
        <dbReference type="ARBA" id="ARBA00022741"/>
    </source>
</evidence>
<proteinExistence type="inferred from homology"/>
<accession>A0AAJ6YPF7</accession>
<dbReference type="GO" id="GO:0047453">
    <property type="term" value="F:ATP-dependent NAD(P)H-hydrate dehydratase activity"/>
    <property type="evidence" value="ECO:0007669"/>
    <property type="project" value="UniProtKB-UniRule"/>
</dbReference>